<dbReference type="OrthoDB" id="295274at2759"/>
<proteinExistence type="predicted"/>
<dbReference type="GO" id="GO:0005634">
    <property type="term" value="C:nucleus"/>
    <property type="evidence" value="ECO:0007669"/>
    <property type="project" value="UniProtKB-SubCell"/>
</dbReference>
<dbReference type="EMBL" id="PZQS01000002">
    <property type="protein sequence ID" value="PVD35939.1"/>
    <property type="molecule type" value="Genomic_DNA"/>
</dbReference>
<dbReference type="InterPro" id="IPR051027">
    <property type="entry name" value="bZIP_transcription_factors"/>
</dbReference>
<evidence type="ECO:0000256" key="7">
    <source>
        <dbReference type="SAM" id="MobiDB-lite"/>
    </source>
</evidence>
<dbReference type="PANTHER" id="PTHR19304">
    <property type="entry name" value="CYCLIC-AMP RESPONSE ELEMENT BINDING PROTEIN"/>
    <property type="match status" value="1"/>
</dbReference>
<dbReference type="FunFam" id="1.20.5.170:FF:000010">
    <property type="entry name" value="Cyclic AMP-dependent transcription factor ATF-2"/>
    <property type="match status" value="1"/>
</dbReference>
<keyword evidence="10" id="KW-1185">Reference proteome</keyword>
<sequence length="489" mass="52433">MKKHEMSLALNLGGHNSSPGHHFLDQTPTPTKFLKNCEEIGLFQELSKNPFEEAFKKASDSEVVPLPGPHTNELNTPIPPSLHDKTPGGFLLHDVQSPTSTSTPLMKPEAILIASDQLALNLSGRKSSEKSVIMQPSSTTGEDEEVRVISMADSTQSPSKTVPSASPLVKEVIVTQAVSSSLSGTVTTPTQVILASLPPATEACLAGQPVLTTSSPIQPQVSQQPIVAAVSPSQQACTMQVYLQLPTGQTVPVHIPATISAVLPTGSSEHASGQQPQQLPKQQQPQPAKVAIRQNNTNSAPVTSTSTMALKQVLIFLPLLNSGISVARVQPQASPVTVTLDSPKVEVLMSDFEIPSKRYKGGGSESDDPDERRRKFLERNRAAAARCRQKRKHWITNLEKKAEELQQTNSRLQSEVSLLKAEVAELKTLLLAHQDCPITLQQKSQGQLALHTISMVESASTLPFDVTQLVGPGSVGPVTVEVNRSLCPP</sequence>
<dbReference type="Proteomes" id="UP000245119">
    <property type="component" value="Linkage Group LG2"/>
</dbReference>
<reference evidence="9 10" key="1">
    <citation type="submission" date="2018-04" db="EMBL/GenBank/DDBJ databases">
        <title>The genome of golden apple snail Pomacea canaliculata provides insight into stress tolerance and invasive adaptation.</title>
        <authorList>
            <person name="Liu C."/>
            <person name="Liu B."/>
            <person name="Ren Y."/>
            <person name="Zhang Y."/>
            <person name="Wang H."/>
            <person name="Li S."/>
            <person name="Jiang F."/>
            <person name="Yin L."/>
            <person name="Zhang G."/>
            <person name="Qian W."/>
            <person name="Fan W."/>
        </authorList>
    </citation>
    <scope>NUCLEOTIDE SEQUENCE [LARGE SCALE GENOMIC DNA]</scope>
    <source>
        <strain evidence="9">SZHN2017</strain>
        <tissue evidence="9">Muscle</tissue>
    </source>
</reference>
<evidence type="ECO:0000256" key="4">
    <source>
        <dbReference type="ARBA" id="ARBA00023163"/>
    </source>
</evidence>
<evidence type="ECO:0000259" key="8">
    <source>
        <dbReference type="PROSITE" id="PS50217"/>
    </source>
</evidence>
<dbReference type="AlphaFoldDB" id="A0A2T7PR91"/>
<gene>
    <name evidence="9" type="ORF">C0Q70_02908</name>
</gene>
<feature type="compositionally biased region" description="Low complexity" evidence="7">
    <location>
        <begin position="274"/>
        <end position="287"/>
    </location>
</feature>
<dbReference type="PROSITE" id="PS50217">
    <property type="entry name" value="BZIP"/>
    <property type="match status" value="1"/>
</dbReference>
<protein>
    <recommendedName>
        <fullName evidence="8">BZIP domain-containing protein</fullName>
    </recommendedName>
</protein>
<name>A0A2T7PR91_POMCA</name>
<dbReference type="PRINTS" id="PR00043">
    <property type="entry name" value="LEUZIPPRJUN"/>
</dbReference>
<feature type="region of interest" description="Disordered" evidence="7">
    <location>
        <begin position="1"/>
        <end position="27"/>
    </location>
</feature>
<keyword evidence="5" id="KW-0539">Nucleus</keyword>
<evidence type="ECO:0000256" key="3">
    <source>
        <dbReference type="ARBA" id="ARBA00023125"/>
    </source>
</evidence>
<dbReference type="InterPro" id="IPR004827">
    <property type="entry name" value="bZIP"/>
</dbReference>
<organism evidence="9 10">
    <name type="scientific">Pomacea canaliculata</name>
    <name type="common">Golden apple snail</name>
    <dbReference type="NCBI Taxonomy" id="400727"/>
    <lineage>
        <taxon>Eukaryota</taxon>
        <taxon>Metazoa</taxon>
        <taxon>Spiralia</taxon>
        <taxon>Lophotrochozoa</taxon>
        <taxon>Mollusca</taxon>
        <taxon>Gastropoda</taxon>
        <taxon>Caenogastropoda</taxon>
        <taxon>Architaenioglossa</taxon>
        <taxon>Ampullarioidea</taxon>
        <taxon>Ampullariidae</taxon>
        <taxon>Pomacea</taxon>
    </lineage>
</organism>
<keyword evidence="3" id="KW-0238">DNA-binding</keyword>
<keyword evidence="4" id="KW-0804">Transcription</keyword>
<evidence type="ECO:0000256" key="2">
    <source>
        <dbReference type="ARBA" id="ARBA00023015"/>
    </source>
</evidence>
<dbReference type="InterPro" id="IPR046347">
    <property type="entry name" value="bZIP_sf"/>
</dbReference>
<keyword evidence="2" id="KW-0805">Transcription regulation</keyword>
<feature type="region of interest" description="Disordered" evidence="7">
    <location>
        <begin position="265"/>
        <end position="290"/>
    </location>
</feature>
<evidence type="ECO:0000256" key="6">
    <source>
        <dbReference type="SAM" id="Coils"/>
    </source>
</evidence>
<evidence type="ECO:0000313" key="10">
    <source>
        <dbReference type="Proteomes" id="UP000245119"/>
    </source>
</evidence>
<comment type="subcellular location">
    <subcellularLocation>
        <location evidence="1">Nucleus</location>
    </subcellularLocation>
</comment>
<dbReference type="Gene3D" id="1.20.5.170">
    <property type="match status" value="1"/>
</dbReference>
<dbReference type="Pfam" id="PF00170">
    <property type="entry name" value="bZIP_1"/>
    <property type="match status" value="1"/>
</dbReference>
<dbReference type="GO" id="GO:0003700">
    <property type="term" value="F:DNA-binding transcription factor activity"/>
    <property type="evidence" value="ECO:0007669"/>
    <property type="project" value="InterPro"/>
</dbReference>
<keyword evidence="6" id="KW-0175">Coiled coil</keyword>
<dbReference type="PROSITE" id="PS00036">
    <property type="entry name" value="BZIP_BASIC"/>
    <property type="match status" value="1"/>
</dbReference>
<evidence type="ECO:0000313" key="9">
    <source>
        <dbReference type="EMBL" id="PVD35939.1"/>
    </source>
</evidence>
<dbReference type="GO" id="GO:0003677">
    <property type="term" value="F:DNA binding"/>
    <property type="evidence" value="ECO:0007669"/>
    <property type="project" value="UniProtKB-KW"/>
</dbReference>
<evidence type="ECO:0000256" key="1">
    <source>
        <dbReference type="ARBA" id="ARBA00004123"/>
    </source>
</evidence>
<dbReference type="InterPro" id="IPR002112">
    <property type="entry name" value="Leuzip_Jun"/>
</dbReference>
<accession>A0A2T7PR91</accession>
<dbReference type="STRING" id="400727.A0A2T7PR91"/>
<dbReference type="SMART" id="SM00338">
    <property type="entry name" value="BRLZ"/>
    <property type="match status" value="1"/>
</dbReference>
<feature type="domain" description="BZIP" evidence="8">
    <location>
        <begin position="370"/>
        <end position="433"/>
    </location>
</feature>
<feature type="coiled-coil region" evidence="6">
    <location>
        <begin position="395"/>
        <end position="429"/>
    </location>
</feature>
<evidence type="ECO:0000256" key="5">
    <source>
        <dbReference type="ARBA" id="ARBA00023242"/>
    </source>
</evidence>
<dbReference type="CDD" id="cd14687">
    <property type="entry name" value="bZIP_ATF2"/>
    <property type="match status" value="1"/>
</dbReference>
<comment type="caution">
    <text evidence="9">The sequence shown here is derived from an EMBL/GenBank/DDBJ whole genome shotgun (WGS) entry which is preliminary data.</text>
</comment>
<dbReference type="SUPFAM" id="SSF57959">
    <property type="entry name" value="Leucine zipper domain"/>
    <property type="match status" value="1"/>
</dbReference>